<protein>
    <submittedName>
        <fullName evidence="1">Uncharacterized protein</fullName>
    </submittedName>
</protein>
<dbReference type="EMBL" id="JAFBDQ010000001">
    <property type="protein sequence ID" value="MBM7555290.1"/>
    <property type="molecule type" value="Genomic_DNA"/>
</dbReference>
<dbReference type="Proteomes" id="UP000774000">
    <property type="component" value="Unassembled WGS sequence"/>
</dbReference>
<organism evidence="1 2">
    <name type="scientific">Halanaerobacter jeridensis</name>
    <dbReference type="NCBI Taxonomy" id="706427"/>
    <lineage>
        <taxon>Bacteria</taxon>
        <taxon>Bacillati</taxon>
        <taxon>Bacillota</taxon>
        <taxon>Clostridia</taxon>
        <taxon>Halanaerobiales</taxon>
        <taxon>Halobacteroidaceae</taxon>
        <taxon>Halanaerobacter</taxon>
    </lineage>
</organism>
<accession>A0A939BLZ5</accession>
<evidence type="ECO:0000313" key="1">
    <source>
        <dbReference type="EMBL" id="MBM7555290.1"/>
    </source>
</evidence>
<sequence length="112" mass="13268">MARLVIPYIIDFQQEAEQKEMIASLINLQKMLAQYRARNDSLQYPKDLSIFKINEHDFRYRTFQNKKEYVVSIKLDFDNDGRVDDYLYVSSRKFGVEKKLDAEQPPTLASPK</sequence>
<dbReference type="RefSeq" id="WP_204700012.1">
    <property type="nucleotide sequence ID" value="NZ_JAFBDQ010000001.1"/>
</dbReference>
<evidence type="ECO:0000313" key="2">
    <source>
        <dbReference type="Proteomes" id="UP000774000"/>
    </source>
</evidence>
<name>A0A939BLZ5_9FIRM</name>
<gene>
    <name evidence="1" type="ORF">JOC47_000114</name>
</gene>
<keyword evidence="2" id="KW-1185">Reference proteome</keyword>
<dbReference type="AlphaFoldDB" id="A0A939BLZ5"/>
<reference evidence="1" key="1">
    <citation type="submission" date="2021-01" db="EMBL/GenBank/DDBJ databases">
        <title>Genomic Encyclopedia of Type Strains, Phase IV (KMG-IV): sequencing the most valuable type-strain genomes for metagenomic binning, comparative biology and taxonomic classification.</title>
        <authorList>
            <person name="Goeker M."/>
        </authorList>
    </citation>
    <scope>NUCLEOTIDE SEQUENCE</scope>
    <source>
        <strain evidence="1">DSM 23230</strain>
    </source>
</reference>
<comment type="caution">
    <text evidence="1">The sequence shown here is derived from an EMBL/GenBank/DDBJ whole genome shotgun (WGS) entry which is preliminary data.</text>
</comment>
<proteinExistence type="predicted"/>